<gene>
    <name evidence="1" type="ORF">DCG58_00465</name>
</gene>
<dbReference type="Gene3D" id="3.40.50.1820">
    <property type="entry name" value="alpha/beta hydrolase"/>
    <property type="match status" value="1"/>
</dbReference>
<evidence type="ECO:0008006" key="3">
    <source>
        <dbReference type="Google" id="ProtNLM"/>
    </source>
</evidence>
<reference evidence="1 2" key="1">
    <citation type="journal article" date="2018" name="Nat. Biotechnol.">
        <title>A standardized bacterial taxonomy based on genome phylogeny substantially revises the tree of life.</title>
        <authorList>
            <person name="Parks D.H."/>
            <person name="Chuvochina M."/>
            <person name="Waite D.W."/>
            <person name="Rinke C."/>
            <person name="Skarshewski A."/>
            <person name="Chaumeil P.A."/>
            <person name="Hugenholtz P."/>
        </authorList>
    </citation>
    <scope>NUCLEOTIDE SEQUENCE [LARGE SCALE GENOMIC DNA]</scope>
    <source>
        <strain evidence="1">UBA8733</strain>
    </source>
</reference>
<dbReference type="AlphaFoldDB" id="A0A3B9GTC3"/>
<evidence type="ECO:0000313" key="2">
    <source>
        <dbReference type="Proteomes" id="UP000259610"/>
    </source>
</evidence>
<dbReference type="Proteomes" id="UP000259610">
    <property type="component" value="Unassembled WGS sequence"/>
</dbReference>
<dbReference type="SUPFAM" id="SSF53474">
    <property type="entry name" value="alpha/beta-Hydrolases"/>
    <property type="match status" value="1"/>
</dbReference>
<name>A0A3B9GTC3_9PROT</name>
<comment type="caution">
    <text evidence="1">The sequence shown here is derived from an EMBL/GenBank/DDBJ whole genome shotgun (WGS) entry which is preliminary data.</text>
</comment>
<proteinExistence type="predicted"/>
<dbReference type="EMBL" id="DMAN01000009">
    <property type="protein sequence ID" value="HAE25608.1"/>
    <property type="molecule type" value="Genomic_DNA"/>
</dbReference>
<evidence type="ECO:0000313" key="1">
    <source>
        <dbReference type="EMBL" id="HAE25608.1"/>
    </source>
</evidence>
<organism evidence="1 2">
    <name type="scientific">Hyphomonas adhaerens</name>
    <dbReference type="NCBI Taxonomy" id="81029"/>
    <lineage>
        <taxon>Bacteria</taxon>
        <taxon>Pseudomonadati</taxon>
        <taxon>Pseudomonadota</taxon>
        <taxon>Alphaproteobacteria</taxon>
        <taxon>Hyphomonadales</taxon>
        <taxon>Hyphomonadaceae</taxon>
        <taxon>Hyphomonas</taxon>
    </lineage>
</organism>
<sequence length="313" mass="34505">MVAMLDYRRILGMDQRVVPTWPASVDPFGREVQRFQNDQASLEFMVVGARQLRPLVILQSLDICCWPAESFCQAANAAGFCVISVRRPGFGANSPLTDRESQAGLVRNFLEEKDLQDVILVGLGSSNPICERVMLSGDSRIGFTVFANCGFNYDQANEFQPEWISKALQQALSSPAGGRLSLMALKSSWGIFGQTWVFENLWRKSLGDIAFLRNNPELMYEAISMLQARLDVPTFTFELGNALNDDPILSDGCFRGVPAMTVSGTETTGSWKNGIEKEAKRLGLPPVAYLSSGDMAVIYQSASEFFEIVADAL</sequence>
<accession>A0A3B9GTC3</accession>
<protein>
    <recommendedName>
        <fullName evidence="3">AB hydrolase-1 domain-containing protein</fullName>
    </recommendedName>
</protein>
<dbReference type="InterPro" id="IPR029058">
    <property type="entry name" value="AB_hydrolase_fold"/>
</dbReference>